<evidence type="ECO:0000256" key="7">
    <source>
        <dbReference type="SAM" id="Phobius"/>
    </source>
</evidence>
<comment type="subcellular location">
    <subcellularLocation>
        <location evidence="1">Membrane</location>
        <topology evidence="1">Multi-pass membrane protein</topology>
    </subcellularLocation>
</comment>
<evidence type="ECO:0000313" key="10">
    <source>
        <dbReference type="Proteomes" id="UP000824007"/>
    </source>
</evidence>
<dbReference type="NCBIfam" id="TIGR03025">
    <property type="entry name" value="EPS_sugtrans"/>
    <property type="match status" value="1"/>
</dbReference>
<dbReference type="Gene3D" id="3.40.50.720">
    <property type="entry name" value="NAD(P)-binding Rossmann-like Domain"/>
    <property type="match status" value="1"/>
</dbReference>
<accession>A0A9D2C6M3</accession>
<dbReference type="EC" id="2.7.8.31" evidence="9"/>
<reference evidence="9" key="2">
    <citation type="submission" date="2021-04" db="EMBL/GenBank/DDBJ databases">
        <authorList>
            <person name="Gilroy R."/>
        </authorList>
    </citation>
    <scope>NUCLEOTIDE SEQUENCE</scope>
    <source>
        <strain evidence="9">ChiSxjej3B15-24422</strain>
    </source>
</reference>
<dbReference type="InterPro" id="IPR017473">
    <property type="entry name" value="Undecaprenyl-P_gluc_Ptfrase"/>
</dbReference>
<name>A0A9D2C6M3_9FIRM</name>
<evidence type="ECO:0000256" key="3">
    <source>
        <dbReference type="ARBA" id="ARBA00022679"/>
    </source>
</evidence>
<feature type="transmembrane region" description="Helical" evidence="7">
    <location>
        <begin position="121"/>
        <end position="140"/>
    </location>
</feature>
<organism evidence="9 10">
    <name type="scientific">Candidatus Eisenbergiella pullistercoris</name>
    <dbReference type="NCBI Taxonomy" id="2838555"/>
    <lineage>
        <taxon>Bacteria</taxon>
        <taxon>Bacillati</taxon>
        <taxon>Bacillota</taxon>
        <taxon>Clostridia</taxon>
        <taxon>Lachnospirales</taxon>
        <taxon>Lachnospiraceae</taxon>
        <taxon>Eisenbergiella</taxon>
    </lineage>
</organism>
<feature type="transmembrane region" description="Helical" evidence="7">
    <location>
        <begin position="12"/>
        <end position="31"/>
    </location>
</feature>
<gene>
    <name evidence="9" type="ORF">H9831_04920</name>
</gene>
<dbReference type="Pfam" id="PF13727">
    <property type="entry name" value="CoA_binding_3"/>
    <property type="match status" value="1"/>
</dbReference>
<feature type="transmembrane region" description="Helical" evidence="7">
    <location>
        <begin position="51"/>
        <end position="70"/>
    </location>
</feature>
<evidence type="ECO:0000256" key="5">
    <source>
        <dbReference type="ARBA" id="ARBA00022989"/>
    </source>
</evidence>
<evidence type="ECO:0000256" key="2">
    <source>
        <dbReference type="ARBA" id="ARBA00006464"/>
    </source>
</evidence>
<dbReference type="AlphaFoldDB" id="A0A9D2C6M3"/>
<dbReference type="NCBIfam" id="TIGR03023">
    <property type="entry name" value="WcaJ_sugtrans"/>
    <property type="match status" value="1"/>
</dbReference>
<dbReference type="PANTHER" id="PTHR30576">
    <property type="entry name" value="COLANIC BIOSYNTHESIS UDP-GLUCOSE LIPID CARRIER TRANSFERASE"/>
    <property type="match status" value="1"/>
</dbReference>
<dbReference type="Proteomes" id="UP000824007">
    <property type="component" value="Unassembled WGS sequence"/>
</dbReference>
<comment type="similarity">
    <text evidence="2">Belongs to the bacterial sugar transferase family.</text>
</comment>
<keyword evidence="5 7" id="KW-1133">Transmembrane helix</keyword>
<reference evidence="9" key="1">
    <citation type="journal article" date="2021" name="PeerJ">
        <title>Extensive microbial diversity within the chicken gut microbiome revealed by metagenomics and culture.</title>
        <authorList>
            <person name="Gilroy R."/>
            <person name="Ravi A."/>
            <person name="Getino M."/>
            <person name="Pursley I."/>
            <person name="Horton D.L."/>
            <person name="Alikhan N.F."/>
            <person name="Baker D."/>
            <person name="Gharbi K."/>
            <person name="Hall N."/>
            <person name="Watson M."/>
            <person name="Adriaenssens E.M."/>
            <person name="Foster-Nyarko E."/>
            <person name="Jarju S."/>
            <person name="Secka A."/>
            <person name="Antonio M."/>
            <person name="Oren A."/>
            <person name="Chaudhuri R.R."/>
            <person name="La Ragione R."/>
            <person name="Hildebrand F."/>
            <person name="Pallen M.J."/>
        </authorList>
    </citation>
    <scope>NUCLEOTIDE SEQUENCE</scope>
    <source>
        <strain evidence="9">ChiSxjej3B15-24422</strain>
    </source>
</reference>
<evidence type="ECO:0000256" key="4">
    <source>
        <dbReference type="ARBA" id="ARBA00022692"/>
    </source>
</evidence>
<evidence type="ECO:0000259" key="8">
    <source>
        <dbReference type="Pfam" id="PF02397"/>
    </source>
</evidence>
<dbReference type="EMBL" id="DXDD01000064">
    <property type="protein sequence ID" value="HIY60009.1"/>
    <property type="molecule type" value="Genomic_DNA"/>
</dbReference>
<evidence type="ECO:0000256" key="1">
    <source>
        <dbReference type="ARBA" id="ARBA00004141"/>
    </source>
</evidence>
<evidence type="ECO:0000256" key="6">
    <source>
        <dbReference type="ARBA" id="ARBA00023136"/>
    </source>
</evidence>
<dbReference type="PANTHER" id="PTHR30576:SF0">
    <property type="entry name" value="UNDECAPRENYL-PHOSPHATE N-ACETYLGALACTOSAMINYL 1-PHOSPHATE TRANSFERASE-RELATED"/>
    <property type="match status" value="1"/>
</dbReference>
<sequence>MIKDNQQYFNRLHVIVDALVIAGSYILAWYLWIGRNRTGTGAAVGVLDMGIYFSALYFVVPGYLILYYWFRLYSPKRVQRSETEILNVFKANIVGMTVFLAILFMANDWRQLQLQHFSRGMVALFTGINTVSTLLMRAFIRYCLHFMRKKGYNRKYILLVGYSRAAEEYINRINSNPHWGYVVRGILDDKVPRGATYKGVKVLGSINNLLYILPENKLDEIAITLSLEDYDRLEALVDLCEKSGVHTKFIPDYNSLIPGHPYMEDLMGLPVINIRYVPLTNTMSAFAKRCVDLAGSFFGLILISPLLLTVAFLVKFTSPGPVIFKQERVGLHNKPFMMYKFRTMYQQQPGEEKKGWTVKGDPRVTKVGGFLRRTSIDELPQLFNVLKGDMSLVGPRPERPQFVEKFKEEIPRYMIKHQVRPGMTGWAQINGYRGDTSIRKRIEYDIYYIENWSMAFDIKILFLTFFKGFINENAY</sequence>
<feature type="transmembrane region" description="Helical" evidence="7">
    <location>
        <begin position="293"/>
        <end position="314"/>
    </location>
</feature>
<dbReference type="InterPro" id="IPR017475">
    <property type="entry name" value="EPS_sugar_tfrase"/>
</dbReference>
<feature type="transmembrane region" description="Helical" evidence="7">
    <location>
        <begin position="91"/>
        <end position="109"/>
    </location>
</feature>
<evidence type="ECO:0000313" key="9">
    <source>
        <dbReference type="EMBL" id="HIY60009.1"/>
    </source>
</evidence>
<proteinExistence type="inferred from homology"/>
<dbReference type="Pfam" id="PF02397">
    <property type="entry name" value="Bac_transf"/>
    <property type="match status" value="1"/>
</dbReference>
<keyword evidence="4 7" id="KW-0812">Transmembrane</keyword>
<protein>
    <submittedName>
        <fullName evidence="9">Undecaprenyl-phosphate glucose phosphotransferase</fullName>
        <ecNumber evidence="9">2.7.8.31</ecNumber>
    </submittedName>
</protein>
<comment type="caution">
    <text evidence="9">The sequence shown here is derived from an EMBL/GenBank/DDBJ whole genome shotgun (WGS) entry which is preliminary data.</text>
</comment>
<dbReference type="InterPro" id="IPR003362">
    <property type="entry name" value="Bact_transf"/>
</dbReference>
<keyword evidence="3 9" id="KW-0808">Transferase</keyword>
<dbReference type="GO" id="GO:0016020">
    <property type="term" value="C:membrane"/>
    <property type="evidence" value="ECO:0007669"/>
    <property type="project" value="UniProtKB-SubCell"/>
</dbReference>
<feature type="domain" description="Bacterial sugar transferase" evidence="8">
    <location>
        <begin position="288"/>
        <end position="467"/>
    </location>
</feature>
<dbReference type="GO" id="GO:0089702">
    <property type="term" value="F:undecaprenyl-phosphate glucose phosphotransferase activity"/>
    <property type="evidence" value="ECO:0007669"/>
    <property type="project" value="UniProtKB-EC"/>
</dbReference>
<keyword evidence="6 7" id="KW-0472">Membrane</keyword>